<dbReference type="EMBL" id="JAQLGM010000047">
    <property type="protein sequence ID" value="MDB2001772.1"/>
    <property type="molecule type" value="Genomic_DNA"/>
</dbReference>
<reference evidence="1" key="1">
    <citation type="submission" date="2023-01" db="EMBL/GenBank/DDBJ databases">
        <title>Human gut microbiome strain richness.</title>
        <authorList>
            <person name="Chen-Liaw A."/>
        </authorList>
    </citation>
    <scope>NUCLEOTIDE SEQUENCE</scope>
    <source>
        <strain evidence="1">B1_m1001713B170214d0_201011</strain>
    </source>
</reference>
<evidence type="ECO:0000313" key="1">
    <source>
        <dbReference type="EMBL" id="MDB2001772.1"/>
    </source>
</evidence>
<dbReference type="AlphaFoldDB" id="A0AAW6AYB7"/>
<comment type="caution">
    <text evidence="1">The sequence shown here is derived from an EMBL/GenBank/DDBJ whole genome shotgun (WGS) entry which is preliminary data.</text>
</comment>
<organism evidence="1 2">
    <name type="scientific">Clostridium symbiosum</name>
    <name type="common">Bacteroides symbiosus</name>
    <dbReference type="NCBI Taxonomy" id="1512"/>
    <lineage>
        <taxon>Bacteria</taxon>
        <taxon>Bacillati</taxon>
        <taxon>Bacillota</taxon>
        <taxon>Clostridia</taxon>
        <taxon>Lachnospirales</taxon>
        <taxon>Lachnospiraceae</taxon>
        <taxon>Otoolea</taxon>
    </lineage>
</organism>
<proteinExistence type="predicted"/>
<dbReference type="RefSeq" id="WP_272120622.1">
    <property type="nucleotide sequence ID" value="NZ_JAQLGH010000046.1"/>
</dbReference>
<name>A0AAW6AYB7_CLOSY</name>
<protein>
    <submittedName>
        <fullName evidence="1">Uncharacterized protein</fullName>
    </submittedName>
</protein>
<evidence type="ECO:0000313" key="2">
    <source>
        <dbReference type="Proteomes" id="UP001300871"/>
    </source>
</evidence>
<gene>
    <name evidence="1" type="ORF">PM006_16360</name>
</gene>
<sequence length="97" mass="10818">MRAVKGNKEYTIDETQKKSYQDSGFDILDDDGNVVAYGRGKTVPYEEHMKAVNEIGRLQALCAERHAENETLKAELESIGATAQEQKKKVESKKAGE</sequence>
<dbReference type="Proteomes" id="UP001300871">
    <property type="component" value="Unassembled WGS sequence"/>
</dbReference>
<accession>A0AAW6AYB7</accession>